<dbReference type="EMBL" id="CM009296">
    <property type="protein sequence ID" value="KAI9391784.1"/>
    <property type="molecule type" value="Genomic_DNA"/>
</dbReference>
<name>A0ACC0SRD6_POPTR</name>
<evidence type="ECO:0000313" key="2">
    <source>
        <dbReference type="Proteomes" id="UP000006729"/>
    </source>
</evidence>
<gene>
    <name evidence="1" type="ORF">POPTR_007G141125v4</name>
</gene>
<evidence type="ECO:0000313" key="1">
    <source>
        <dbReference type="EMBL" id="KAI9391784.1"/>
    </source>
</evidence>
<keyword evidence="2" id="KW-1185">Reference proteome</keyword>
<reference evidence="1 2" key="1">
    <citation type="journal article" date="2006" name="Science">
        <title>The genome of black cottonwood, Populus trichocarpa (Torr. &amp; Gray).</title>
        <authorList>
            <person name="Tuskan G.A."/>
            <person name="Difazio S."/>
            <person name="Jansson S."/>
            <person name="Bohlmann J."/>
            <person name="Grigoriev I."/>
            <person name="Hellsten U."/>
            <person name="Putnam N."/>
            <person name="Ralph S."/>
            <person name="Rombauts S."/>
            <person name="Salamov A."/>
            <person name="Schein J."/>
            <person name="Sterck L."/>
            <person name="Aerts A."/>
            <person name="Bhalerao R.R."/>
            <person name="Bhalerao R.P."/>
            <person name="Blaudez D."/>
            <person name="Boerjan W."/>
            <person name="Brun A."/>
            <person name="Brunner A."/>
            <person name="Busov V."/>
            <person name="Campbell M."/>
            <person name="Carlson J."/>
            <person name="Chalot M."/>
            <person name="Chapman J."/>
            <person name="Chen G.L."/>
            <person name="Cooper D."/>
            <person name="Coutinho P.M."/>
            <person name="Couturier J."/>
            <person name="Covert S."/>
            <person name="Cronk Q."/>
            <person name="Cunningham R."/>
            <person name="Davis J."/>
            <person name="Degroeve S."/>
            <person name="Dejardin A."/>
            <person name="Depamphilis C."/>
            <person name="Detter J."/>
            <person name="Dirks B."/>
            <person name="Dubchak I."/>
            <person name="Duplessis S."/>
            <person name="Ehlting J."/>
            <person name="Ellis B."/>
            <person name="Gendler K."/>
            <person name="Goodstein D."/>
            <person name="Gribskov M."/>
            <person name="Grimwood J."/>
            <person name="Groover A."/>
            <person name="Gunter L."/>
            <person name="Hamberger B."/>
            <person name="Heinze B."/>
            <person name="Helariutta Y."/>
            <person name="Henrissat B."/>
            <person name="Holligan D."/>
            <person name="Holt R."/>
            <person name="Huang W."/>
            <person name="Islam-Faridi N."/>
            <person name="Jones S."/>
            <person name="Jones-Rhoades M."/>
            <person name="Jorgensen R."/>
            <person name="Joshi C."/>
            <person name="Kangasjarvi J."/>
            <person name="Karlsson J."/>
            <person name="Kelleher C."/>
            <person name="Kirkpatrick R."/>
            <person name="Kirst M."/>
            <person name="Kohler A."/>
            <person name="Kalluri U."/>
            <person name="Larimer F."/>
            <person name="Leebens-Mack J."/>
            <person name="Leple J.C."/>
            <person name="Locascio P."/>
            <person name="Lou Y."/>
            <person name="Lucas S."/>
            <person name="Martin F."/>
            <person name="Montanini B."/>
            <person name="Napoli C."/>
            <person name="Nelson D.R."/>
            <person name="Nelson C."/>
            <person name="Nieminen K."/>
            <person name="Nilsson O."/>
            <person name="Pereda V."/>
            <person name="Peter G."/>
            <person name="Philippe R."/>
            <person name="Pilate G."/>
            <person name="Poliakov A."/>
            <person name="Razumovskaya J."/>
            <person name="Richardson P."/>
            <person name="Rinaldi C."/>
            <person name="Ritland K."/>
            <person name="Rouze P."/>
            <person name="Ryaboy D."/>
            <person name="Schmutz J."/>
            <person name="Schrader J."/>
            <person name="Segerman B."/>
            <person name="Shin H."/>
            <person name="Siddiqui A."/>
            <person name="Sterky F."/>
            <person name="Terry A."/>
            <person name="Tsai C.J."/>
            <person name="Uberbacher E."/>
            <person name="Unneberg P."/>
            <person name="Vahala J."/>
            <person name="Wall K."/>
            <person name="Wessler S."/>
            <person name="Yang G."/>
            <person name="Yin T."/>
            <person name="Douglas C."/>
            <person name="Marra M."/>
            <person name="Sandberg G."/>
            <person name="Van de Peer Y."/>
            <person name="Rokhsar D."/>
        </authorList>
    </citation>
    <scope>NUCLEOTIDE SEQUENCE [LARGE SCALE GENOMIC DNA]</scope>
    <source>
        <strain evidence="2">cv. Nisqually</strain>
    </source>
</reference>
<sequence length="738" mass="84332">MLSGILKHLFGAYPALLLLVILAGHQGCSARKNSVYCAPSSCGNIHNISFPFRLSTDPNSCGNKKYELSCENNRPALYLKNKGAKYYVQAIDYSNFTIRVVDADVQKDDCFSIPRHSLIVDPSSDTSQYHMDYLPYEIFWLDNFYLYNFTTFIFISCPNPILKGYSDYIVDTSSCKNGSSLFNSLNMEGYSSYVLIGYFSFGEIPDSCHVNLIYPLHLTFDQLKNGTNISYIDVQDSILYGFYLSWSRACCDFLKENRCKLDEANINKYCNLIRGGPIRIAIDFLTNRILSYLVVWPLDRYLPDGEWIQYYQSSRKPRLKFNFYRNGPNSFPYITKTISSDALSIFIVLLITLLVLIGIYHTLLFLCGLPCLITLLVYKWRRRHLSMFGNIEEFLQSHDHNLTLIRYSYSEIKKITHGFNDKLGEGGYGSVYKGKLRSGRFAAVKILRKEKANGQDFINEVATIGRIHHCNVVQLIGFTVEGSKRALIYEFMPNGSLEKYIFSRQGSIPLSNQKIYEISLGVARGIEYLHEGCDMQILHFDIKPHNILLDENFTPKVSDFGLAKLYPTNNSVVSLTMARGTMGYMAPELFYKSIGGVSYKADVYSFGMLLMEMVGRRKNLNALTDHSSQMYFPSWIYDQVNEGRNILEDQATEQEKNTIKKMTIVALWCIQLKPIDRPSMHRVVQMLQADIESLQMPPKPFLVPQQTSNDDRINMANPTSLRDPSNGCSIDSSYQFGR</sequence>
<proteinExistence type="predicted"/>
<dbReference type="Proteomes" id="UP000006729">
    <property type="component" value="Chromosome 7"/>
</dbReference>
<protein>
    <submittedName>
        <fullName evidence="1">Uncharacterized protein</fullName>
    </submittedName>
</protein>
<accession>A0ACC0SRD6</accession>
<comment type="caution">
    <text evidence="1">The sequence shown here is derived from an EMBL/GenBank/DDBJ whole genome shotgun (WGS) entry which is preliminary data.</text>
</comment>
<organism evidence="1 2">
    <name type="scientific">Populus trichocarpa</name>
    <name type="common">Western balsam poplar</name>
    <name type="synonym">Populus balsamifera subsp. trichocarpa</name>
    <dbReference type="NCBI Taxonomy" id="3694"/>
    <lineage>
        <taxon>Eukaryota</taxon>
        <taxon>Viridiplantae</taxon>
        <taxon>Streptophyta</taxon>
        <taxon>Embryophyta</taxon>
        <taxon>Tracheophyta</taxon>
        <taxon>Spermatophyta</taxon>
        <taxon>Magnoliopsida</taxon>
        <taxon>eudicotyledons</taxon>
        <taxon>Gunneridae</taxon>
        <taxon>Pentapetalae</taxon>
        <taxon>rosids</taxon>
        <taxon>fabids</taxon>
        <taxon>Malpighiales</taxon>
        <taxon>Salicaceae</taxon>
        <taxon>Saliceae</taxon>
        <taxon>Populus</taxon>
    </lineage>
</organism>